<evidence type="ECO:0000256" key="6">
    <source>
        <dbReference type="ARBA" id="ARBA00023027"/>
    </source>
</evidence>
<evidence type="ECO:0000313" key="14">
    <source>
        <dbReference type="Proteomes" id="UP000009173"/>
    </source>
</evidence>
<keyword evidence="8" id="KW-0594">Phospholipid biosynthesis</keyword>
<dbReference type="InterPro" id="IPR032837">
    <property type="entry name" value="G1PDH"/>
</dbReference>
<comment type="cofactor">
    <cofactor evidence="10">
        <name>Zn(2+)</name>
        <dbReference type="ChEBI" id="CHEBI:29105"/>
    </cofactor>
    <text evidence="10">Binds 1 zinc ion per subunit.</text>
</comment>
<organism evidence="13 14">
    <name type="scientific">Nitratidesulfovibrio vulgaris (strain DP4)</name>
    <name type="common">Desulfovibrio vulgaris</name>
    <dbReference type="NCBI Taxonomy" id="391774"/>
    <lineage>
        <taxon>Bacteria</taxon>
        <taxon>Pseudomonadati</taxon>
        <taxon>Thermodesulfobacteriota</taxon>
        <taxon>Desulfovibrionia</taxon>
        <taxon>Desulfovibrionales</taxon>
        <taxon>Desulfovibrionaceae</taxon>
        <taxon>Nitratidesulfovibrio</taxon>
    </lineage>
</organism>
<evidence type="ECO:0000256" key="1">
    <source>
        <dbReference type="ARBA" id="ARBA00022490"/>
    </source>
</evidence>
<dbReference type="Pfam" id="PF13685">
    <property type="entry name" value="Fe-ADH_2"/>
    <property type="match status" value="1"/>
</dbReference>
<reference evidence="14" key="1">
    <citation type="journal article" date="2009" name="Environ. Microbiol.">
        <title>Contribution of mobile genetic elements to Desulfovibrio vulgaris genome plasticity.</title>
        <authorList>
            <person name="Walker C.B."/>
            <person name="Stolyar S."/>
            <person name="Chivian D."/>
            <person name="Pinel N."/>
            <person name="Gabster J.A."/>
            <person name="Dehal P.S."/>
            <person name="He Z."/>
            <person name="Yang Z.K."/>
            <person name="Yen H.C."/>
            <person name="Zhou J."/>
            <person name="Wall J.D."/>
            <person name="Hazen T.C."/>
            <person name="Arkin A.P."/>
            <person name="Stahl D.A."/>
        </authorList>
    </citation>
    <scope>NUCLEOTIDE SEQUENCE [LARGE SCALE GENOMIC DNA]</scope>
    <source>
        <strain evidence="14">DP4</strain>
        <plasmid evidence="14">Plasmid pDVUL01</plasmid>
    </source>
</reference>
<keyword evidence="10" id="KW-0862">Zinc</keyword>
<dbReference type="HOGENOM" id="CLU_038362_0_1_7"/>
<feature type="binding site" evidence="10">
    <location>
        <position position="170"/>
    </location>
    <ligand>
        <name>glycerol</name>
        <dbReference type="ChEBI" id="CHEBI:17754"/>
    </ligand>
</feature>
<feature type="binding site" evidence="10">
    <location>
        <position position="246"/>
    </location>
    <ligand>
        <name>glycerol</name>
        <dbReference type="ChEBI" id="CHEBI:17754"/>
    </ligand>
</feature>
<dbReference type="RefSeq" id="WP_011787374.1">
    <property type="nucleotide sequence ID" value="NC_008741.1"/>
</dbReference>
<evidence type="ECO:0000256" key="2">
    <source>
        <dbReference type="ARBA" id="ARBA00022516"/>
    </source>
</evidence>
<keyword evidence="13" id="KW-0614">Plasmid</keyword>
<protein>
    <submittedName>
        <fullName evidence="13">Glycerol-1-phosphate dehydrogenase (NAD(P)(+))</fullName>
        <ecNumber evidence="13">1.1.1.261</ecNumber>
    </submittedName>
</protein>
<keyword evidence="4" id="KW-0521">NADP</keyword>
<dbReference type="Gene3D" id="3.40.50.1970">
    <property type="match status" value="1"/>
</dbReference>
<name>A0A0H3ACI0_NITV4</name>
<evidence type="ECO:0000256" key="5">
    <source>
        <dbReference type="ARBA" id="ARBA00023002"/>
    </source>
</evidence>
<dbReference type="GO" id="GO:0008654">
    <property type="term" value="P:phospholipid biosynthetic process"/>
    <property type="evidence" value="ECO:0007669"/>
    <property type="project" value="UniProtKB-KW"/>
</dbReference>
<dbReference type="PANTHER" id="PTHR43616">
    <property type="entry name" value="GLYCEROL DEHYDROGENASE"/>
    <property type="match status" value="1"/>
</dbReference>
<keyword evidence="6 12" id="KW-0520">NAD</keyword>
<proteinExistence type="predicted"/>
<keyword evidence="9" id="KW-1208">Phospholipid metabolism</keyword>
<evidence type="ECO:0000256" key="7">
    <source>
        <dbReference type="ARBA" id="ARBA00023098"/>
    </source>
</evidence>
<sequence length="349" mass="37101">MNRATYISVPGLVRIKPGALARLGVYLRRGGYVRVAVLASTGLPQQVVEAVRGGFAQEGVEAASWAEVADNTFEEVVHDFAALPAKVGAIVGLGGGKALDMAKYMAFLAGVPYFAAPTSLSNDGFCSPQASLTLNGRRRSLAARLPQGVVIDVDVCLSAPRILWLSGVGDLASKLSAVVDWKLAFHNTGEPVNDLAALLSDATVRQFMAAPAFDAQGMSLLGTALMLNGIAMEICASSRPASGSEHLVSHALDATASRPRLHGLQVGVATYLMRRLQQQETATIDRLFTKTGFWDAIRADPFSKAEWLEAVRVAPSVKDDFFTVLSLRDCLPEVRAMLDADPVLAGCFV</sequence>
<dbReference type="Proteomes" id="UP000009173">
    <property type="component" value="Plasmid pDVUL01"/>
</dbReference>
<dbReference type="AlphaFoldDB" id="A0A0H3ACI0"/>
<dbReference type="Gene3D" id="1.20.1090.10">
    <property type="entry name" value="Dehydroquinate synthase-like - alpha domain"/>
    <property type="match status" value="1"/>
</dbReference>
<gene>
    <name evidence="13" type="ordered locus">Dvul_3015</name>
</gene>
<evidence type="ECO:0000256" key="10">
    <source>
        <dbReference type="PIRSR" id="PIRSR000112-1"/>
    </source>
</evidence>
<feature type="binding site" evidence="12">
    <location>
        <begin position="96"/>
        <end position="100"/>
    </location>
    <ligand>
        <name>NAD(+)</name>
        <dbReference type="ChEBI" id="CHEBI:57540"/>
    </ligand>
</feature>
<dbReference type="GO" id="GO:0050492">
    <property type="term" value="F:glycerol-1-phosphate dehydrogenase [NAD(P)+] activity"/>
    <property type="evidence" value="ECO:0007669"/>
    <property type="project" value="UniProtKB-EC"/>
</dbReference>
<keyword evidence="3 10" id="KW-0479">Metal-binding</keyword>
<dbReference type="PIRSF" id="PIRSF000112">
    <property type="entry name" value="Glycerol_dehydrogenase"/>
    <property type="match status" value="1"/>
</dbReference>
<evidence type="ECO:0000256" key="12">
    <source>
        <dbReference type="PIRSR" id="PIRSR000112-3"/>
    </source>
</evidence>
<feature type="binding site" evidence="12">
    <location>
        <position position="127"/>
    </location>
    <ligand>
        <name>NAD(+)</name>
        <dbReference type="ChEBI" id="CHEBI:57540"/>
    </ligand>
</feature>
<dbReference type="CDD" id="cd08174">
    <property type="entry name" value="G1PDH-like"/>
    <property type="match status" value="1"/>
</dbReference>
<evidence type="ECO:0000256" key="11">
    <source>
        <dbReference type="PIRSR" id="PIRSR000112-2"/>
    </source>
</evidence>
<feature type="binding site" evidence="11">
    <location>
        <position position="123"/>
    </location>
    <ligand>
        <name>glycerol</name>
        <dbReference type="ChEBI" id="CHEBI:17754"/>
    </ligand>
</feature>
<dbReference type="PANTHER" id="PTHR43616:SF5">
    <property type="entry name" value="GLYCEROL DEHYDROGENASE 1"/>
    <property type="match status" value="1"/>
</dbReference>
<dbReference type="KEGG" id="dvl:Dvul_3015"/>
<feature type="binding site" evidence="10">
    <location>
        <position position="262"/>
    </location>
    <ligand>
        <name>glycerol</name>
        <dbReference type="ChEBI" id="CHEBI:17754"/>
    </ligand>
</feature>
<feature type="binding site" evidence="12">
    <location>
        <begin position="118"/>
        <end position="121"/>
    </location>
    <ligand>
        <name>NAD(+)</name>
        <dbReference type="ChEBI" id="CHEBI:57540"/>
    </ligand>
</feature>
<keyword evidence="7" id="KW-0443">Lipid metabolism</keyword>
<dbReference type="GO" id="GO:0046872">
    <property type="term" value="F:metal ion binding"/>
    <property type="evidence" value="ECO:0007669"/>
    <property type="project" value="UniProtKB-KW"/>
</dbReference>
<dbReference type="EMBL" id="CP000528">
    <property type="protein sequence ID" value="ABM30026.1"/>
    <property type="molecule type" value="Genomic_DNA"/>
</dbReference>
<evidence type="ECO:0000256" key="8">
    <source>
        <dbReference type="ARBA" id="ARBA00023209"/>
    </source>
</evidence>
<evidence type="ECO:0000313" key="13">
    <source>
        <dbReference type="EMBL" id="ABM30026.1"/>
    </source>
</evidence>
<evidence type="ECO:0000256" key="4">
    <source>
        <dbReference type="ARBA" id="ARBA00022857"/>
    </source>
</evidence>
<accession>A0A0H3ACI0</accession>
<evidence type="ECO:0000256" key="9">
    <source>
        <dbReference type="ARBA" id="ARBA00023264"/>
    </source>
</evidence>
<dbReference type="SUPFAM" id="SSF56796">
    <property type="entry name" value="Dehydroquinate synthase-like"/>
    <property type="match status" value="1"/>
</dbReference>
<dbReference type="EC" id="1.1.1.261" evidence="13"/>
<keyword evidence="1" id="KW-0963">Cytoplasm</keyword>
<keyword evidence="5 13" id="KW-0560">Oxidoreductase</keyword>
<keyword evidence="2" id="KW-0444">Lipid biosynthesis</keyword>
<geneLocation type="plasmid" evidence="13 14">
    <name>pDVUL01</name>
</geneLocation>
<dbReference type="InterPro" id="IPR016205">
    <property type="entry name" value="Glycerol_DH"/>
</dbReference>
<evidence type="ECO:0000256" key="3">
    <source>
        <dbReference type="ARBA" id="ARBA00022723"/>
    </source>
</evidence>